<dbReference type="Pfam" id="PF03412">
    <property type="entry name" value="Peptidase_C39"/>
    <property type="match status" value="1"/>
</dbReference>
<dbReference type="GO" id="GO:0005524">
    <property type="term" value="F:ATP binding"/>
    <property type="evidence" value="ECO:0007669"/>
    <property type="project" value="InterPro"/>
</dbReference>
<dbReference type="RefSeq" id="WP_067259101.1">
    <property type="nucleotide sequence ID" value="NZ_LWMW01000090.1"/>
</dbReference>
<dbReference type="Pfam" id="PF13229">
    <property type="entry name" value="Beta_helix"/>
    <property type="match status" value="3"/>
</dbReference>
<feature type="domain" description="Peptidase C39" evidence="9">
    <location>
        <begin position="1203"/>
        <end position="1322"/>
    </location>
</feature>
<evidence type="ECO:0000256" key="1">
    <source>
        <dbReference type="ARBA" id="ARBA00004196"/>
    </source>
</evidence>
<evidence type="ECO:0000256" key="8">
    <source>
        <dbReference type="SAM" id="Phobius"/>
    </source>
</evidence>
<dbReference type="InterPro" id="IPR005074">
    <property type="entry name" value="Peptidase_C39"/>
</dbReference>
<evidence type="ECO:0000313" key="11">
    <source>
        <dbReference type="Proteomes" id="UP000077275"/>
    </source>
</evidence>
<dbReference type="PROSITE" id="PS51257">
    <property type="entry name" value="PROKAR_LIPOPROTEIN"/>
    <property type="match status" value="1"/>
</dbReference>
<evidence type="ECO:0000259" key="9">
    <source>
        <dbReference type="PROSITE" id="PS50990"/>
    </source>
</evidence>
<dbReference type="GO" id="GO:0008233">
    <property type="term" value="F:peptidase activity"/>
    <property type="evidence" value="ECO:0007669"/>
    <property type="project" value="InterPro"/>
</dbReference>
<dbReference type="InterPro" id="IPR039448">
    <property type="entry name" value="Beta_helix"/>
</dbReference>
<dbReference type="Proteomes" id="UP000077275">
    <property type="component" value="Unassembled WGS sequence"/>
</dbReference>
<dbReference type="EMBL" id="LWMW01000090">
    <property type="protein sequence ID" value="KZX16525.1"/>
    <property type="molecule type" value="Genomic_DNA"/>
</dbReference>
<dbReference type="PROSITE" id="PS50990">
    <property type="entry name" value="PEPTIDASE_C39"/>
    <property type="match status" value="1"/>
</dbReference>
<evidence type="ECO:0000256" key="5">
    <source>
        <dbReference type="ARBA" id="ARBA00022729"/>
    </source>
</evidence>
<dbReference type="Gene3D" id="2.160.20.10">
    <property type="entry name" value="Single-stranded right-handed beta-helix, Pectin lyase-like"/>
    <property type="match status" value="4"/>
</dbReference>
<proteinExistence type="predicted"/>
<dbReference type="InterPro" id="IPR003368">
    <property type="entry name" value="POMP_repeat"/>
</dbReference>
<dbReference type="PANTHER" id="PTHR32158:SF21">
    <property type="match status" value="1"/>
</dbReference>
<sequence length="1536" mass="167405">MYMKKLCRFVFLLLFFVVFLSSSCVFSASFSDVQSAVDSASSGNIISLSNTTYEGSGTQILITKSLTIQGSSGQYVTLDAKGQSRIVRIDEGVDVTFRRVIFVNGASGTGVGSAIRSQGKLTVEDCIFRNNHGESGGAIFLAPEASYSTIVNSSFISNAGNQAGDDDWVEGGAIDSHANYTTIMGCYFDGNSALDVGGAINFASQTWGHRLSDCNFVNNYAGIGGVIRITLTNIIIENCNFTSNHADNGGGAIYIRDSNVTIIESRFINNVAASNGGAIWDTDQDNIANYLNISSTSFTRNKATNGGAIYSDENLNIKPKTEFSNNSVTSNGGAICISSNARFLNISNSNFNNNSANNSGAVYSSTTLSLSSSTFTNNRGNLGNTGGVYASQVSLLKDNTFTINTGHAISMSGNNLIIQNNSFKNNTGYAIRAIILINSNIHNNTFSSNGGTAFSATGSNNRIYNNIFSNNGLGISVTGNNTNISNNNISGNNLEAIYILGNGAHVYSNIIQGNGRNAVYIRGNNALVEHNTCTSNAATGFTVISISGNSATVRSNNISNNKYRGIQITGDNAIINNNVLEYNKDTQVLVSGNNVNFSYNNVSGGNSGIFIKGENSLVVGNLLKNNRNNQISITGNNSIIKTNNIFNGNGNGIKIVGNNNEISSNVIQENSLTGIITNGKNNKILNNTVKYNKKYGIYSTGNNGLINYNTVNNNGLSGIYAKGSNLKISKNNIHKNKDNGIALTGSKSQINNNKLTENFKNAITGKGNTNNFYSNDITANSVKKSHCAIYFKGNNNNYKNNNIRDNGFHGIHAIGNGNKILSNYLKNNRDTQIVIEGNNNIVKDDKLYNGGGAGIAIYGYKNEVSKNIVSKNKKAGIFLKGNSNILKNNFVQYGNMGIQLDGSKNKNLQNTIRGNNYGIYHTKGSDDNYNYNYIVSNKKYNLYRSSGSLNAEYNWWGQNKIAKVKNANIKRYVIAKLALPSDKYLKLNKSYKISLILKDDKNKVLKAIIPSTKAKFNFKGKIGKKWANGPVSPKNSTLSKNTVKTSIKTGKKYLLYHFTAKIDNQKLTKTFYPPCDLKIRIIAISNPIAQGTMANYYFYLENKGPGKAYNISVSFKTPKLEKIYYSLNGVKWNKLNNFIKLSSLAPNRTKTIYVRGLLESKFIGTFKATIKVSNSIHDLNFKNNEHSVKLAVKKLLLKNVGVYKNNNYCGPTSLQFLLTKKGINVKILTLINELKLKDGSTSFYNMIKTTAGYGITLYGVKLSTNQIKAGDIALINIGGTGHYINVIGVNKYYIIFVDPTWGPMILTKEEFNKYYTGKALTTRKAGKLLSNKNLKKTEGSFLPLLAVAAYGIVELTVLVGSIVAGAGIGYGVSKYQQRVNKNTVPYGVGRGTYASQNTSAIDLMMSYLKGKGPISDKAQQSNDAHLFRNFNSGGSRPKDPKKIMEQVKEKLEKMIKEDNLKRNPANSLKFFSDYNTVMEFGLVLAMESTSTKFIASILAILLSISEMVGKFLQRQELNGNDNKTKEDNRTSNKTKK</sequence>
<dbReference type="SUPFAM" id="SSF51126">
    <property type="entry name" value="Pectin lyase-like"/>
    <property type="match status" value="5"/>
</dbReference>
<comment type="subcellular location">
    <subcellularLocation>
        <location evidence="1">Cell envelope</location>
    </subcellularLocation>
    <subcellularLocation>
        <location evidence="2">Cell outer membrane</location>
    </subcellularLocation>
    <subcellularLocation>
        <location evidence="3">Secreted</location>
    </subcellularLocation>
</comment>
<evidence type="ECO:0000256" key="7">
    <source>
        <dbReference type="ARBA" id="ARBA00023237"/>
    </source>
</evidence>
<keyword evidence="7" id="KW-0998">Cell outer membrane</keyword>
<comment type="caution">
    <text evidence="10">The sequence shown here is derived from an EMBL/GenBank/DDBJ whole genome shotgun (WGS) entry which is preliminary data.</text>
</comment>
<evidence type="ECO:0000256" key="2">
    <source>
        <dbReference type="ARBA" id="ARBA00004442"/>
    </source>
</evidence>
<keyword evidence="4" id="KW-0964">Secreted</keyword>
<gene>
    <name evidence="10" type="ORF">MBCUT_07590</name>
</gene>
<evidence type="ECO:0000256" key="6">
    <source>
        <dbReference type="ARBA" id="ARBA00023136"/>
    </source>
</evidence>
<keyword evidence="5" id="KW-0732">Signal</keyword>
<dbReference type="GO" id="GO:0016020">
    <property type="term" value="C:membrane"/>
    <property type="evidence" value="ECO:0007669"/>
    <property type="project" value="InterPro"/>
</dbReference>
<dbReference type="GO" id="GO:0005576">
    <property type="term" value="C:extracellular region"/>
    <property type="evidence" value="ECO:0007669"/>
    <property type="project" value="UniProtKB-SubCell"/>
</dbReference>
<dbReference type="OrthoDB" id="79691at2157"/>
<dbReference type="STRING" id="47311.MBCUT_07590"/>
<keyword evidence="8" id="KW-0812">Transmembrane</keyword>
<reference evidence="10 11" key="1">
    <citation type="submission" date="2016-04" db="EMBL/GenBank/DDBJ databases">
        <title>Genome sequence of Methanobrevibacter cuticularis DSM 11139.</title>
        <authorList>
            <person name="Poehlein A."/>
            <person name="Seedorf H."/>
            <person name="Daniel R."/>
        </authorList>
    </citation>
    <scope>NUCLEOTIDE SEQUENCE [LARGE SCALE GENOMIC DNA]</scope>
    <source>
        <strain evidence="10 11">DSM 11139</strain>
    </source>
</reference>
<evidence type="ECO:0000256" key="4">
    <source>
        <dbReference type="ARBA" id="ARBA00022525"/>
    </source>
</evidence>
<keyword evidence="6 8" id="KW-0472">Membrane</keyword>
<dbReference type="SMART" id="SM00710">
    <property type="entry name" value="PbH1"/>
    <property type="match status" value="21"/>
</dbReference>
<evidence type="ECO:0000256" key="3">
    <source>
        <dbReference type="ARBA" id="ARBA00004613"/>
    </source>
</evidence>
<dbReference type="InterPro" id="IPR006626">
    <property type="entry name" value="PbH1"/>
</dbReference>
<keyword evidence="11" id="KW-1185">Reference proteome</keyword>
<evidence type="ECO:0000313" key="10">
    <source>
        <dbReference type="EMBL" id="KZX16525.1"/>
    </source>
</evidence>
<dbReference type="GO" id="GO:0006508">
    <property type="term" value="P:proteolysis"/>
    <property type="evidence" value="ECO:0007669"/>
    <property type="project" value="InterPro"/>
</dbReference>
<dbReference type="Gene3D" id="3.90.70.10">
    <property type="entry name" value="Cysteine proteinases"/>
    <property type="match status" value="1"/>
</dbReference>
<dbReference type="NCBIfam" id="TIGR01376">
    <property type="entry name" value="POMP_repeat"/>
    <property type="match status" value="1"/>
</dbReference>
<feature type="transmembrane region" description="Helical" evidence="8">
    <location>
        <begin position="1341"/>
        <end position="1372"/>
    </location>
</feature>
<protein>
    <submittedName>
        <fullName evidence="10">Peptidase C39 family protein</fullName>
    </submittedName>
</protein>
<organism evidence="10 11">
    <name type="scientific">Methanobrevibacter cuticularis</name>
    <dbReference type="NCBI Taxonomy" id="47311"/>
    <lineage>
        <taxon>Archaea</taxon>
        <taxon>Methanobacteriati</taxon>
        <taxon>Methanobacteriota</taxon>
        <taxon>Methanomada group</taxon>
        <taxon>Methanobacteria</taxon>
        <taxon>Methanobacteriales</taxon>
        <taxon>Methanobacteriaceae</taxon>
        <taxon>Methanobrevibacter</taxon>
    </lineage>
</organism>
<name>A0A166ED62_9EURY</name>
<dbReference type="Pfam" id="PF02415">
    <property type="entry name" value="Chlam_PMP"/>
    <property type="match status" value="4"/>
</dbReference>
<accession>A0A166ED62</accession>
<dbReference type="PANTHER" id="PTHR32158">
    <property type="entry name" value="RING-TYPE DOMAIN-CONTAINING PROTEIN"/>
    <property type="match status" value="1"/>
</dbReference>
<dbReference type="InterPro" id="IPR011050">
    <property type="entry name" value="Pectin_lyase_fold/virulence"/>
</dbReference>
<dbReference type="InterPro" id="IPR012334">
    <property type="entry name" value="Pectin_lyas_fold"/>
</dbReference>
<dbReference type="PATRIC" id="fig|47311.3.peg.841"/>
<keyword evidence="8" id="KW-1133">Transmembrane helix</keyword>